<reference evidence="2" key="1">
    <citation type="submission" date="2021-06" db="EMBL/GenBank/DDBJ databases">
        <title>Elioraea tepida, sp. nov., a moderately thermophilic aerobic anoxygenic phototrophic bacterium isolated from an alkaline siliceous hot spring mat community in Yellowstone National Park, WY, USA.</title>
        <authorList>
            <person name="Saini M.K."/>
            <person name="Yoshida S."/>
            <person name="Sebastian A."/>
            <person name="Hirose S."/>
            <person name="Hara E."/>
            <person name="Tamaki H."/>
            <person name="Soulier N.T."/>
            <person name="Albert I."/>
            <person name="Hanada S."/>
            <person name="Bryant D.A."/>
            <person name="Tank M."/>
        </authorList>
    </citation>
    <scope>NUCLEOTIDE SEQUENCE</scope>
    <source>
        <strain evidence="2">MS-P2</strain>
    </source>
</reference>
<evidence type="ECO:0000313" key="3">
    <source>
        <dbReference type="Proteomes" id="UP000694001"/>
    </source>
</evidence>
<gene>
    <name evidence="2" type="ORF">KO353_14770</name>
</gene>
<dbReference type="KEGG" id="elio:KO353_14770"/>
<organism evidence="2 3">
    <name type="scientific">Elioraea tepida</name>
    <dbReference type="NCBI Taxonomy" id="2843330"/>
    <lineage>
        <taxon>Bacteria</taxon>
        <taxon>Pseudomonadati</taxon>
        <taxon>Pseudomonadota</taxon>
        <taxon>Alphaproteobacteria</taxon>
        <taxon>Acetobacterales</taxon>
        <taxon>Elioraeaceae</taxon>
        <taxon>Elioraea</taxon>
    </lineage>
</organism>
<dbReference type="Proteomes" id="UP000694001">
    <property type="component" value="Chromosome"/>
</dbReference>
<keyword evidence="1" id="KW-1133">Transmembrane helix</keyword>
<accession>A0A975U188</accession>
<feature type="transmembrane region" description="Helical" evidence="1">
    <location>
        <begin position="72"/>
        <end position="93"/>
    </location>
</feature>
<protein>
    <submittedName>
        <fullName evidence="2">Uncharacterized protein</fullName>
    </submittedName>
</protein>
<feature type="transmembrane region" description="Helical" evidence="1">
    <location>
        <begin position="6"/>
        <end position="30"/>
    </location>
</feature>
<feature type="transmembrane region" description="Helical" evidence="1">
    <location>
        <begin position="42"/>
        <end position="60"/>
    </location>
</feature>
<dbReference type="EMBL" id="CP076448">
    <property type="protein sequence ID" value="QXM24485.1"/>
    <property type="molecule type" value="Genomic_DNA"/>
</dbReference>
<keyword evidence="1" id="KW-0812">Transmembrane</keyword>
<evidence type="ECO:0000256" key="1">
    <source>
        <dbReference type="SAM" id="Phobius"/>
    </source>
</evidence>
<keyword evidence="1" id="KW-0472">Membrane</keyword>
<dbReference type="AlphaFoldDB" id="A0A975U188"/>
<evidence type="ECO:0000313" key="2">
    <source>
        <dbReference type="EMBL" id="QXM24485.1"/>
    </source>
</evidence>
<proteinExistence type="predicted"/>
<sequence length="102" mass="11332">MTILFFLLLLPVLALGFTGLTLMFLDVLHLGSRSRAEWARDALAFFFGFLALAGLVWDIASGELFRTESFTMFLGIYGMNFVLLGIAFVLLALPHTGAKRQE</sequence>
<name>A0A975U188_9PROT</name>
<dbReference type="RefSeq" id="WP_218285542.1">
    <property type="nucleotide sequence ID" value="NZ_CP076448.1"/>
</dbReference>
<keyword evidence="3" id="KW-1185">Reference proteome</keyword>